<dbReference type="Gene3D" id="3.40.50.1000">
    <property type="entry name" value="HAD superfamily/HAD-like"/>
    <property type="match status" value="1"/>
</dbReference>
<dbReference type="SUPFAM" id="SSF56784">
    <property type="entry name" value="HAD-like"/>
    <property type="match status" value="1"/>
</dbReference>
<dbReference type="InterPro" id="IPR006439">
    <property type="entry name" value="HAD-SF_hydro_IA"/>
</dbReference>
<dbReference type="RefSeq" id="WP_307404233.1">
    <property type="nucleotide sequence ID" value="NZ_JAUSTW010000001.1"/>
</dbReference>
<reference evidence="1 2" key="1">
    <citation type="submission" date="2023-07" db="EMBL/GenBank/DDBJ databases">
        <title>Genomic Encyclopedia of Type Strains, Phase IV (KMG-IV): sequencing the most valuable type-strain genomes for metagenomic binning, comparative biology and taxonomic classification.</title>
        <authorList>
            <person name="Goeker M."/>
        </authorList>
    </citation>
    <scope>NUCLEOTIDE SEQUENCE [LARGE SCALE GENOMIC DNA]</scope>
    <source>
        <strain evidence="1 2">DSM 27594</strain>
    </source>
</reference>
<dbReference type="Pfam" id="PF00702">
    <property type="entry name" value="Hydrolase"/>
    <property type="match status" value="1"/>
</dbReference>
<evidence type="ECO:0000313" key="2">
    <source>
        <dbReference type="Proteomes" id="UP001224122"/>
    </source>
</evidence>
<dbReference type="GO" id="GO:0016787">
    <property type="term" value="F:hydrolase activity"/>
    <property type="evidence" value="ECO:0007669"/>
    <property type="project" value="UniProtKB-KW"/>
</dbReference>
<keyword evidence="2" id="KW-1185">Reference proteome</keyword>
<dbReference type="Proteomes" id="UP001224122">
    <property type="component" value="Unassembled WGS sequence"/>
</dbReference>
<dbReference type="InterPro" id="IPR023214">
    <property type="entry name" value="HAD_sf"/>
</dbReference>
<comment type="caution">
    <text evidence="1">The sequence shown here is derived from an EMBL/GenBank/DDBJ whole genome shotgun (WGS) entry which is preliminary data.</text>
</comment>
<name>A0ABT9XPL5_9BACI</name>
<sequence length="632" mass="73643">MNYPLNSTELPKLPYLDGSESKVLNRPTVVDFARNMLEYDVISFDVFDTLILRPFAQPHHLFMILGEKLNCVNFMSIRMEAELEARNQAEVKKGNREVNIYDIYELVELKTGIDKQYGVQLEFQTELEFCFANPYMKDVFEILKSKNKKIIAISDMYLTKSMIVQLLENSGFSEFFDVFVSSENNCSKRDKQLFKIALQKIGKDIRMLHVGGNYDSDIISAQKLGIATRYYNNVHETGNHYRADGLSELIGSTYSGIINTHLHNGKKQYTPHYEYGFIYGGLYILGYCKWIYDYAKQNNIDKVLFLSRDGDIYRKVFNLLFTDMNNEYVYWSRIANMKYTIEKNRYDFLQRMVKHKAKGVLGITIKGLLESLELGELIDLLTQYELKEDDLIHKGNVKLIQTFFVKNWETVVKKLSEDIAIVKEYFTNIVQGSKKVAVVDVGWVGSGGSGIKYLIEQKWKLNCEVHNLVAGCRHTNHTGNLSQIMKKDIGVYIFSRMYNRNLYDTHSSTKHNNIFFELFTQACNPSFSGFKKTEEGFKLIFDVPEVENYKIYEQIHNGIFDFVKLYKERFSNYEYLFNIAGYDAYLPFRMIIRDLRFIRKYFGDLSFSRGVIADTENQSFETLNEIMDKAGL</sequence>
<accession>A0ABT9XPL5</accession>
<evidence type="ECO:0000313" key="1">
    <source>
        <dbReference type="EMBL" id="MDQ0197478.1"/>
    </source>
</evidence>
<protein>
    <submittedName>
        <fullName evidence="1">HAD superfamily hydrolase (TIGR01549 family)</fullName>
    </submittedName>
</protein>
<keyword evidence="1" id="KW-0378">Hydrolase</keyword>
<organism evidence="1 2">
    <name type="scientific">Neobacillus ginsengisoli</name>
    <dbReference type="NCBI Taxonomy" id="904295"/>
    <lineage>
        <taxon>Bacteria</taxon>
        <taxon>Bacillati</taxon>
        <taxon>Bacillota</taxon>
        <taxon>Bacilli</taxon>
        <taxon>Bacillales</taxon>
        <taxon>Bacillaceae</taxon>
        <taxon>Neobacillus</taxon>
    </lineage>
</organism>
<dbReference type="NCBIfam" id="TIGR01549">
    <property type="entry name" value="HAD-SF-IA-v1"/>
    <property type="match status" value="1"/>
</dbReference>
<dbReference type="EMBL" id="JAUSTW010000001">
    <property type="protein sequence ID" value="MDQ0197478.1"/>
    <property type="molecule type" value="Genomic_DNA"/>
</dbReference>
<dbReference type="InterPro" id="IPR036412">
    <property type="entry name" value="HAD-like_sf"/>
</dbReference>
<proteinExistence type="predicted"/>
<gene>
    <name evidence="1" type="ORF">J2S10_000583</name>
</gene>
<dbReference type="Gene3D" id="1.10.150.400">
    <property type="match status" value="1"/>
</dbReference>